<protein>
    <submittedName>
        <fullName evidence="3">3-oxoacyl-ACP reductase</fullName>
    </submittedName>
    <submittedName>
        <fullName evidence="4">Glucose 1-dehydrogenase</fullName>
        <ecNumber evidence="4">1.1.1.47</ecNumber>
    </submittedName>
</protein>
<dbReference type="GeneID" id="29370677"/>
<reference evidence="4" key="3">
    <citation type="submission" date="2022-04" db="EMBL/GenBank/DDBJ databases">
        <title>Genomic mining of Alcaligenes faecalis D334 producing ectoin and derivatives.</title>
        <authorList>
            <person name="Doan V.T."/>
            <person name="Quach N.T."/>
            <person name="Vu T.-H.-N."/>
            <person name="Phi Q.-T."/>
        </authorList>
    </citation>
    <scope>NUCLEOTIDE SEQUENCE</scope>
    <source>
        <strain evidence="4">D334</strain>
    </source>
</reference>
<dbReference type="NCBIfam" id="NF005559">
    <property type="entry name" value="PRK07231.1"/>
    <property type="match status" value="1"/>
</dbReference>
<dbReference type="GO" id="GO:0030497">
    <property type="term" value="P:fatty acid elongation"/>
    <property type="evidence" value="ECO:0007669"/>
    <property type="project" value="TreeGrafter"/>
</dbReference>
<dbReference type="CDD" id="cd05233">
    <property type="entry name" value="SDR_c"/>
    <property type="match status" value="1"/>
</dbReference>
<evidence type="ECO:0000313" key="7">
    <source>
        <dbReference type="Proteomes" id="UP001211866"/>
    </source>
</evidence>
<reference evidence="5 7" key="4">
    <citation type="submission" date="2022-05" db="EMBL/GenBank/DDBJ databases">
        <title>Complete sequence of strain NY11312.</title>
        <authorList>
            <person name="Zhou D."/>
        </authorList>
    </citation>
    <scope>NUCLEOTIDE SEQUENCE [LARGE SCALE GENOMIC DNA]</scope>
    <source>
        <strain evidence="5 7">NY11312</strain>
    </source>
</reference>
<dbReference type="SUPFAM" id="SSF51735">
    <property type="entry name" value="NAD(P)-binding Rossmann-fold domains"/>
    <property type="match status" value="1"/>
</dbReference>
<evidence type="ECO:0000259" key="2">
    <source>
        <dbReference type="SMART" id="SM00822"/>
    </source>
</evidence>
<dbReference type="Proteomes" id="UP000245216">
    <property type="component" value="Unassembled WGS sequence"/>
</dbReference>
<dbReference type="EMBL" id="CP096916">
    <property type="protein sequence ID" value="WBM36497.1"/>
    <property type="molecule type" value="Genomic_DNA"/>
</dbReference>
<dbReference type="PANTHER" id="PTHR42760">
    <property type="entry name" value="SHORT-CHAIN DEHYDROGENASES/REDUCTASES FAMILY MEMBER"/>
    <property type="match status" value="1"/>
</dbReference>
<proteinExistence type="inferred from homology"/>
<evidence type="ECO:0000313" key="6">
    <source>
        <dbReference type="Proteomes" id="UP000245216"/>
    </source>
</evidence>
<dbReference type="OrthoDB" id="196630at2"/>
<dbReference type="Proteomes" id="UP000830925">
    <property type="component" value="Chromosome"/>
</dbReference>
<accession>A0A0S2JLP6</accession>
<comment type="similarity">
    <text evidence="1">Belongs to the short-chain dehydrogenases/reductases (SDR) family.</text>
</comment>
<feature type="domain" description="Ketoreductase" evidence="2">
    <location>
        <begin position="6"/>
        <end position="207"/>
    </location>
</feature>
<dbReference type="InterPro" id="IPR036291">
    <property type="entry name" value="NAD(P)-bd_dom_sf"/>
</dbReference>
<organism evidence="3 6">
    <name type="scientific">Alcaligenes faecalis</name>
    <dbReference type="NCBI Taxonomy" id="511"/>
    <lineage>
        <taxon>Bacteria</taxon>
        <taxon>Pseudomonadati</taxon>
        <taxon>Pseudomonadota</taxon>
        <taxon>Betaproteobacteria</taxon>
        <taxon>Burkholderiales</taxon>
        <taxon>Alcaligenaceae</taxon>
        <taxon>Alcaligenes</taxon>
    </lineage>
</organism>
<dbReference type="SMART" id="SM00822">
    <property type="entry name" value="PKS_KR"/>
    <property type="match status" value="1"/>
</dbReference>
<dbReference type="RefSeq" id="WP_042480846.1">
    <property type="nucleotide sequence ID" value="NZ_CAXOJJ010000028.1"/>
</dbReference>
<accession>A0A0M7D402</accession>
<evidence type="ECO:0000313" key="4">
    <source>
        <dbReference type="EMBL" id="UPL23099.1"/>
    </source>
</evidence>
<dbReference type="Pfam" id="PF13561">
    <property type="entry name" value="adh_short_C2"/>
    <property type="match status" value="1"/>
</dbReference>
<reference evidence="3 6" key="2">
    <citation type="submission" date="2018-05" db="EMBL/GenBank/DDBJ databases">
        <authorList>
            <person name="Lanie J.A."/>
            <person name="Ng W.-L."/>
            <person name="Kazmierczak K.M."/>
            <person name="Andrzejewski T.M."/>
            <person name="Davidsen T.M."/>
            <person name="Wayne K.J."/>
            <person name="Tettelin H."/>
            <person name="Glass J.I."/>
            <person name="Rusch D."/>
            <person name="Podicherti R."/>
            <person name="Tsui H.-C.T."/>
            <person name="Winkler M.E."/>
        </authorList>
    </citation>
    <scope>NUCLEOTIDE SEQUENCE [LARGE SCALE GENOMIC DNA]</scope>
    <source>
        <strain evidence="3 6">YBY</strain>
    </source>
</reference>
<keyword evidence="4" id="KW-0560">Oxidoreductase</keyword>
<dbReference type="EC" id="1.1.1.47" evidence="4"/>
<dbReference type="GO" id="GO:0047936">
    <property type="term" value="F:glucose 1-dehydrogenase [NAD(P)+] activity"/>
    <property type="evidence" value="ECO:0007669"/>
    <property type="project" value="UniProtKB-EC"/>
</dbReference>
<dbReference type="EMBL" id="CP095873">
    <property type="protein sequence ID" value="UPL23099.1"/>
    <property type="molecule type" value="Genomic_DNA"/>
</dbReference>
<dbReference type="PRINTS" id="PR00080">
    <property type="entry name" value="SDRFAMILY"/>
</dbReference>
<dbReference type="AlphaFoldDB" id="A0A0M7D402"/>
<dbReference type="FunFam" id="3.40.50.720:FF:000084">
    <property type="entry name" value="Short-chain dehydrogenase reductase"/>
    <property type="match status" value="1"/>
</dbReference>
<dbReference type="Proteomes" id="UP001211866">
    <property type="component" value="Chromosome"/>
</dbReference>
<dbReference type="InterPro" id="IPR057326">
    <property type="entry name" value="KR_dom"/>
</dbReference>
<dbReference type="KEGG" id="afa:UZ73_00575"/>
<dbReference type="EMBL" id="QEXO01000001">
    <property type="protein sequence ID" value="PWE15992.1"/>
    <property type="molecule type" value="Genomic_DNA"/>
</dbReference>
<evidence type="ECO:0000313" key="5">
    <source>
        <dbReference type="EMBL" id="WBM36497.1"/>
    </source>
</evidence>
<evidence type="ECO:0000256" key="1">
    <source>
        <dbReference type="ARBA" id="ARBA00006484"/>
    </source>
</evidence>
<reference evidence="3 6" key="1">
    <citation type="submission" date="2018-05" db="EMBL/GenBank/DDBJ databases">
        <title>Genome Sequence of an Efficient Indole-Degrading Bacterium, Alcaligenes sp.YBY.</title>
        <authorList>
            <person name="Yang B."/>
        </authorList>
    </citation>
    <scope>NUCLEOTIDE SEQUENCE [LARGE SCALE GENOMIC DNA]</scope>
    <source>
        <strain evidence="3 6">YBY</strain>
    </source>
</reference>
<dbReference type="Gene3D" id="3.40.50.720">
    <property type="entry name" value="NAD(P)-binding Rossmann-like Domain"/>
    <property type="match status" value="1"/>
</dbReference>
<dbReference type="PRINTS" id="PR00081">
    <property type="entry name" value="GDHRDH"/>
</dbReference>
<dbReference type="STRING" id="511.UZ73_00575"/>
<dbReference type="InterPro" id="IPR020904">
    <property type="entry name" value="Sc_DH/Rdtase_CS"/>
</dbReference>
<keyword evidence="7" id="KW-1185">Reference proteome</keyword>
<dbReference type="PROSITE" id="PS00061">
    <property type="entry name" value="ADH_SHORT"/>
    <property type="match status" value="1"/>
</dbReference>
<gene>
    <name evidence="3" type="ORF">DF183_04495</name>
    <name evidence="5" type="ORF">M2J83_11770</name>
    <name evidence="4" type="ORF">MXF72_08485</name>
</gene>
<evidence type="ECO:0000313" key="3">
    <source>
        <dbReference type="EMBL" id="PWE15992.1"/>
    </source>
</evidence>
<sequence length="251" mass="26777">MRFENKTVIITGAGQGIGRAYAQEFAKAGAAVVVADLNIEKAQAVAAEIQAENGQALAVKVDVSDDKSTAEMVAQAVKAFGTVDVLINNAAVFSTLKMKPFEEIDADEWDFVMGVNARGVFNCIKAVSPFMKQQQSGKIINISSSVVVTGRANYAHYVASKGAVVALTRALATELGEYCINVNAISPHGIVTEVPRDTIRPEQWDAIIAAQTLKRKGDVSDMIGATMFLASDESKYITGQTLNVDAGLRFN</sequence>
<dbReference type="PANTHER" id="PTHR42760:SF40">
    <property type="entry name" value="3-OXOACYL-[ACYL-CARRIER-PROTEIN] REDUCTASE, CHLOROPLASTIC"/>
    <property type="match status" value="1"/>
</dbReference>
<name>A0A0M7D402_ALCFA</name>
<dbReference type="InterPro" id="IPR002347">
    <property type="entry name" value="SDR_fam"/>
</dbReference>